<protein>
    <submittedName>
        <fullName evidence="1">Uncharacterized protein</fullName>
    </submittedName>
</protein>
<proteinExistence type="predicted"/>
<organism evidence="1 2">
    <name type="scientific">Bradyrhizobium brasilense</name>
    <dbReference type="NCBI Taxonomy" id="1419277"/>
    <lineage>
        <taxon>Bacteria</taxon>
        <taxon>Pseudomonadati</taxon>
        <taxon>Pseudomonadota</taxon>
        <taxon>Alphaproteobacteria</taxon>
        <taxon>Hyphomicrobiales</taxon>
        <taxon>Nitrobacteraceae</taxon>
        <taxon>Bradyrhizobium</taxon>
    </lineage>
</organism>
<dbReference type="EMBL" id="FMZW01000063">
    <property type="protein sequence ID" value="SDF60378.1"/>
    <property type="molecule type" value="Genomic_DNA"/>
</dbReference>
<dbReference type="Proteomes" id="UP000199245">
    <property type="component" value="Unassembled WGS sequence"/>
</dbReference>
<evidence type="ECO:0000313" key="2">
    <source>
        <dbReference type="Proteomes" id="UP000199245"/>
    </source>
</evidence>
<accession>A0A1G7MEX7</accession>
<dbReference type="AlphaFoldDB" id="A0A1G7MEX7"/>
<name>A0A1G7MEX7_9BRAD</name>
<reference evidence="1 2" key="1">
    <citation type="submission" date="2016-10" db="EMBL/GenBank/DDBJ databases">
        <authorList>
            <person name="de Groot N.N."/>
        </authorList>
    </citation>
    <scope>NUCLEOTIDE SEQUENCE [LARGE SCALE GENOMIC DNA]</scope>
    <source>
        <strain evidence="1 2">R5</strain>
    </source>
</reference>
<gene>
    <name evidence="1" type="ORF">SAMN05216337_106311</name>
</gene>
<sequence length="111" mass="13261">MELIHLDSLFILNRQVEMSRVSKSRFVVHPCRNFPKLDLRQLPARQFERPFRTDMHLEAAIVDKYGAQLANPYRNRLSGDVCREIELMILPAFWYLVRIERERKITMKTGE</sequence>
<evidence type="ECO:0000313" key="1">
    <source>
        <dbReference type="EMBL" id="SDF60378.1"/>
    </source>
</evidence>